<evidence type="ECO:0000313" key="2">
    <source>
        <dbReference type="EMBL" id="VAW46920.1"/>
    </source>
</evidence>
<reference evidence="2" key="1">
    <citation type="submission" date="2018-06" db="EMBL/GenBank/DDBJ databases">
        <authorList>
            <person name="Zhirakovskaya E."/>
        </authorList>
    </citation>
    <scope>NUCLEOTIDE SEQUENCE</scope>
</reference>
<dbReference type="Pfam" id="PF13776">
    <property type="entry name" value="DUF4172"/>
    <property type="match status" value="1"/>
</dbReference>
<dbReference type="InterPro" id="IPR036597">
    <property type="entry name" value="Fido-like_dom_sf"/>
</dbReference>
<dbReference type="InterPro" id="IPR036388">
    <property type="entry name" value="WH-like_DNA-bd_sf"/>
</dbReference>
<dbReference type="PANTHER" id="PTHR13504">
    <property type="entry name" value="FIDO DOMAIN-CONTAINING PROTEIN DDB_G0283145"/>
    <property type="match status" value="1"/>
</dbReference>
<protein>
    <submittedName>
        <fullName evidence="2">Fic domain protein, PA0574 type</fullName>
    </submittedName>
</protein>
<dbReference type="InterPro" id="IPR040198">
    <property type="entry name" value="Fido_containing"/>
</dbReference>
<dbReference type="EMBL" id="UOFB01000165">
    <property type="protein sequence ID" value="VAW46920.1"/>
    <property type="molecule type" value="Genomic_DNA"/>
</dbReference>
<dbReference type="SUPFAM" id="SSF140931">
    <property type="entry name" value="Fic-like"/>
    <property type="match status" value="1"/>
</dbReference>
<proteinExistence type="predicted"/>
<dbReference type="Gene3D" id="1.10.3290.10">
    <property type="entry name" value="Fido-like domain"/>
    <property type="match status" value="1"/>
</dbReference>
<dbReference type="InterPro" id="IPR025230">
    <property type="entry name" value="DUF4172"/>
</dbReference>
<dbReference type="PROSITE" id="PS51459">
    <property type="entry name" value="FIDO"/>
    <property type="match status" value="1"/>
</dbReference>
<dbReference type="Gene3D" id="1.10.10.10">
    <property type="entry name" value="Winged helix-like DNA-binding domain superfamily/Winged helix DNA-binding domain"/>
    <property type="match status" value="1"/>
</dbReference>
<organism evidence="2">
    <name type="scientific">hydrothermal vent metagenome</name>
    <dbReference type="NCBI Taxonomy" id="652676"/>
    <lineage>
        <taxon>unclassified sequences</taxon>
        <taxon>metagenomes</taxon>
        <taxon>ecological metagenomes</taxon>
    </lineage>
</organism>
<dbReference type="Pfam" id="PF02661">
    <property type="entry name" value="Fic"/>
    <property type="match status" value="1"/>
</dbReference>
<evidence type="ECO:0000259" key="1">
    <source>
        <dbReference type="PROSITE" id="PS51459"/>
    </source>
</evidence>
<sequence length="362" mass="42274">MWIWEQKKWPNFEYDVMSIMPYLEQTVRVVSPLVTLARQLEQDKCLRLETQVLLDEVLSTAKIEGEILDRESVRSSIANRLGIGEVSCWSKSSQAFVDVLLESIRTSDQALTEPTLFKWHQMLFIEKPQLYDMRIGCYRNDSMQVVSGRYGKQRVHFETPCKSNECVKSEMASLFCYINEASNDSYYIKAAMAKFWFVTIHPFDDGNGRFSRIIAERLLAKSENTTARFYSLSTQIEKNRKEYYDILERTQKGSLELTEWIIWFLKQVQFAAESSLQKLEKIQLSTVFWDKYQQVSFNTRQRKILQKLLEEDGFLEGMTRKKYKKIVRASDATLARDLKDLVDKGVLIIKGSARATKYILAL</sequence>
<accession>A0A3B0W330</accession>
<name>A0A3B0W330_9ZZZZ</name>
<feature type="domain" description="Fido" evidence="1">
    <location>
        <begin position="111"/>
        <end position="266"/>
    </location>
</feature>
<dbReference type="AlphaFoldDB" id="A0A3B0W330"/>
<dbReference type="InterPro" id="IPR003812">
    <property type="entry name" value="Fido"/>
</dbReference>
<dbReference type="PANTHER" id="PTHR13504:SF33">
    <property type="entry name" value="FIC FAMILY PROTEIN"/>
    <property type="match status" value="1"/>
</dbReference>
<gene>
    <name evidence="2" type="ORF">MNBD_GAMMA04-2288</name>
</gene>